<comment type="subcellular location">
    <subcellularLocation>
        <location evidence="1 5">Nucleus</location>
    </subcellularLocation>
</comment>
<dbReference type="GO" id="GO:0016226">
    <property type="term" value="P:iron-sulfur cluster assembly"/>
    <property type="evidence" value="ECO:0007669"/>
    <property type="project" value="UniProtKB-UniRule"/>
</dbReference>
<gene>
    <name evidence="8" type="ORF">H4219_000837</name>
</gene>
<dbReference type="SUPFAM" id="SSF48371">
    <property type="entry name" value="ARM repeat"/>
    <property type="match status" value="1"/>
</dbReference>
<comment type="function">
    <text evidence="5">Key component of the cytosolic iron-sulfur protein assembly (CIA) complex, a multiprotein complex that mediates the incorporation of iron-sulfur cluster into apoproteins specifically involved in DNA metabolism and genomic integrity. In the CIA complex, MMS19 acts as an adapter between early-acting CIA components and a subset of cellular target iron-sulfur proteins.</text>
</comment>
<dbReference type="Proteomes" id="UP001150538">
    <property type="component" value="Unassembled WGS sequence"/>
</dbReference>
<dbReference type="Gene3D" id="1.25.10.10">
    <property type="entry name" value="Leucine-rich Repeat Variant"/>
    <property type="match status" value="2"/>
</dbReference>
<feature type="domain" description="MMS19 C-terminal" evidence="6">
    <location>
        <begin position="552"/>
        <end position="953"/>
    </location>
</feature>
<accession>A0A9W8A686</accession>
<comment type="caution">
    <text evidence="8">The sequence shown here is derived from an EMBL/GenBank/DDBJ whole genome shotgun (WGS) entry which is preliminary data.</text>
</comment>
<dbReference type="GO" id="GO:0097361">
    <property type="term" value="C:cytosolic [4Fe-4S] assembly targeting complex"/>
    <property type="evidence" value="ECO:0007669"/>
    <property type="project" value="UniProtKB-UniRule"/>
</dbReference>
<keyword evidence="3" id="KW-0677">Repeat</keyword>
<evidence type="ECO:0000256" key="4">
    <source>
        <dbReference type="ARBA" id="ARBA00023242"/>
    </source>
</evidence>
<keyword evidence="5" id="KW-0234">DNA repair</keyword>
<dbReference type="GO" id="GO:0005634">
    <property type="term" value="C:nucleus"/>
    <property type="evidence" value="ECO:0007669"/>
    <property type="project" value="UniProtKB-SubCell"/>
</dbReference>
<dbReference type="EMBL" id="JANBPU010000006">
    <property type="protein sequence ID" value="KAJ1921238.1"/>
    <property type="molecule type" value="Genomic_DNA"/>
</dbReference>
<evidence type="ECO:0000259" key="7">
    <source>
        <dbReference type="Pfam" id="PF14500"/>
    </source>
</evidence>
<dbReference type="AlphaFoldDB" id="A0A9W8A686"/>
<evidence type="ECO:0000256" key="2">
    <source>
        <dbReference type="ARBA" id="ARBA00009340"/>
    </source>
</evidence>
<dbReference type="InterPro" id="IPR039920">
    <property type="entry name" value="MMS19"/>
</dbReference>
<organism evidence="8 9">
    <name type="scientific">Mycoemilia scoparia</name>
    <dbReference type="NCBI Taxonomy" id="417184"/>
    <lineage>
        <taxon>Eukaryota</taxon>
        <taxon>Fungi</taxon>
        <taxon>Fungi incertae sedis</taxon>
        <taxon>Zoopagomycota</taxon>
        <taxon>Kickxellomycotina</taxon>
        <taxon>Kickxellomycetes</taxon>
        <taxon>Kickxellales</taxon>
        <taxon>Kickxellaceae</taxon>
        <taxon>Mycoemilia</taxon>
    </lineage>
</organism>
<reference evidence="8" key="1">
    <citation type="submission" date="2022-07" db="EMBL/GenBank/DDBJ databases">
        <title>Phylogenomic reconstructions and comparative analyses of Kickxellomycotina fungi.</title>
        <authorList>
            <person name="Reynolds N.K."/>
            <person name="Stajich J.E."/>
            <person name="Barry K."/>
            <person name="Grigoriev I.V."/>
            <person name="Crous P."/>
            <person name="Smith M.E."/>
        </authorList>
    </citation>
    <scope>NUCLEOTIDE SEQUENCE</scope>
    <source>
        <strain evidence="8">NBRC 100468</strain>
    </source>
</reference>
<dbReference type="Pfam" id="PF12460">
    <property type="entry name" value="MMS19_C"/>
    <property type="match status" value="1"/>
</dbReference>
<name>A0A9W8A686_9FUNG</name>
<dbReference type="PANTHER" id="PTHR12891:SF0">
    <property type="entry name" value="MMS19 NUCLEOTIDE EXCISION REPAIR PROTEIN HOMOLOG"/>
    <property type="match status" value="1"/>
</dbReference>
<sequence>MSDARLVEAAVFGIEQPNNKAIEIVDDIASSIESGKSTLLHHVQLLQSYLTSDASDVRSKGTQVLSLILTKLSKDAFQKNSVSVLVTFLTSRLSDPICVPQLLDGIHALSRLPFYGTEEAKQTSLSIFKDVHVQSFQQRTRNVAFQIIEKIVKDHPKTLKQIGDDFVLGLAQMVDGEKDPRNLMIVFQIIPALVERINIQKYAEDLFEVIFCYFPITFRQKSDDPFEISPDDLKVALRNAIISSPYLTTQALKPLIEKIEATSANVKVDVLDTVASGADKFDQKELLANFENIVDLIREDIFMTSDERVLEHALGALTALYASISSYKDSQVMNSDAMDVEMTSEATIKQNKLDIILDEANVQLTSEDLSQCDLTGKIVEAVARSCAENFVVVFNEIAPILFKRFEKDESLVHRRQIIVALNRLLKVSTELKNVQSALVSFHDRILAVYRIESSSNEDHEHATLHTSRLRGIQLLILLDNFLTDNEKHLGIKTLTECLVNSDTDDSVHQKVLSYILELADIFPNNICTITLPELFKALKSTQSTKHVDRITHSLKEFGTKKYLFSNIEMSLIDILSTTGLRATSELYVARLIQELTHSTLENNTENGISGSLMDSVATPILQNVIRRAENQCPFELESLKELARAISFIVSASSTQAQSEFIQHWLPLIGNTVTEIKPKDETANISIMTSAILCSLDPKTIISVGDMAGWIKHIAEVARQSPHSAQRQSACEIIASVINKTSNSSLRLELANSISGAPPTPDTNITLFCWVIRALAACKDKIAYDMARSLLTSTISQIPKASAEAIAGYNLILASHPWAVTRNTKGVLKLLYQQRFYSEIVPTILQGFPSASKETKTYYLMVLSRIFQHVPKTILMHDIEKLLPLLIEALRLTDPDLKSTTLETISMVISEVPNLLRLDLTSTIIPLHLESMIPSAENSIAVRCSAVKNVRLIADKFTYQDLQPAMYQVLKALAKAADDHKRLVRQEVVKCRTKWLLLED</sequence>
<proteinExistence type="inferred from homology"/>
<keyword evidence="5" id="KW-0227">DNA damage</keyword>
<dbReference type="PANTHER" id="PTHR12891">
    <property type="entry name" value="DNA REPAIR/TRANSCRIPTION PROTEIN MET18/MMS19"/>
    <property type="match status" value="1"/>
</dbReference>
<dbReference type="InterPro" id="IPR016024">
    <property type="entry name" value="ARM-type_fold"/>
</dbReference>
<feature type="domain" description="MMS19 N-terminal" evidence="7">
    <location>
        <begin position="43"/>
        <end position="302"/>
    </location>
</feature>
<dbReference type="OrthoDB" id="342900at2759"/>
<comment type="similarity">
    <text evidence="2 5">Belongs to the MET18/MMS19 family.</text>
</comment>
<evidence type="ECO:0000313" key="9">
    <source>
        <dbReference type="Proteomes" id="UP001150538"/>
    </source>
</evidence>
<dbReference type="Pfam" id="PF14500">
    <property type="entry name" value="MMS19_N"/>
    <property type="match status" value="1"/>
</dbReference>
<evidence type="ECO:0000256" key="5">
    <source>
        <dbReference type="RuleBase" id="RU367072"/>
    </source>
</evidence>
<dbReference type="InterPro" id="IPR011989">
    <property type="entry name" value="ARM-like"/>
</dbReference>
<dbReference type="InterPro" id="IPR029240">
    <property type="entry name" value="MMS19_N"/>
</dbReference>
<evidence type="ECO:0000259" key="6">
    <source>
        <dbReference type="Pfam" id="PF12460"/>
    </source>
</evidence>
<dbReference type="GO" id="GO:0051604">
    <property type="term" value="P:protein maturation"/>
    <property type="evidence" value="ECO:0007669"/>
    <property type="project" value="UniProtKB-UniRule"/>
</dbReference>
<keyword evidence="9" id="KW-1185">Reference proteome</keyword>
<protein>
    <recommendedName>
        <fullName evidence="5">MMS19 nucleotide excision repair protein</fullName>
    </recommendedName>
</protein>
<evidence type="ECO:0000313" key="8">
    <source>
        <dbReference type="EMBL" id="KAJ1921238.1"/>
    </source>
</evidence>
<dbReference type="GO" id="GO:0006281">
    <property type="term" value="P:DNA repair"/>
    <property type="evidence" value="ECO:0007669"/>
    <property type="project" value="UniProtKB-UniRule"/>
</dbReference>
<evidence type="ECO:0000256" key="1">
    <source>
        <dbReference type="ARBA" id="ARBA00004123"/>
    </source>
</evidence>
<dbReference type="InterPro" id="IPR024687">
    <property type="entry name" value="MMS19_C"/>
</dbReference>
<keyword evidence="4 5" id="KW-0539">Nucleus</keyword>
<evidence type="ECO:0000256" key="3">
    <source>
        <dbReference type="ARBA" id="ARBA00022737"/>
    </source>
</evidence>